<dbReference type="EMBL" id="CM035423">
    <property type="protein sequence ID" value="KAH7365220.1"/>
    <property type="molecule type" value="Genomic_DNA"/>
</dbReference>
<comment type="caution">
    <text evidence="9">The sequence shown here is derived from an EMBL/GenBank/DDBJ whole genome shotgun (WGS) entry which is preliminary data.</text>
</comment>
<dbReference type="GO" id="GO:0020037">
    <property type="term" value="F:heme binding"/>
    <property type="evidence" value="ECO:0007669"/>
    <property type="project" value="InterPro"/>
</dbReference>
<organism evidence="9 10">
    <name type="scientific">Ceratopteris richardii</name>
    <name type="common">Triangle waterfern</name>
    <dbReference type="NCBI Taxonomy" id="49495"/>
    <lineage>
        <taxon>Eukaryota</taxon>
        <taxon>Viridiplantae</taxon>
        <taxon>Streptophyta</taxon>
        <taxon>Embryophyta</taxon>
        <taxon>Tracheophyta</taxon>
        <taxon>Polypodiopsida</taxon>
        <taxon>Polypodiidae</taxon>
        <taxon>Polypodiales</taxon>
        <taxon>Pteridineae</taxon>
        <taxon>Pteridaceae</taxon>
        <taxon>Parkerioideae</taxon>
        <taxon>Ceratopteris</taxon>
    </lineage>
</organism>
<dbReference type="SUPFAM" id="SSF48264">
    <property type="entry name" value="Cytochrome P450"/>
    <property type="match status" value="1"/>
</dbReference>
<reference evidence="9" key="1">
    <citation type="submission" date="2021-08" db="EMBL/GenBank/DDBJ databases">
        <title>WGS assembly of Ceratopteris richardii.</title>
        <authorList>
            <person name="Marchant D.B."/>
            <person name="Chen G."/>
            <person name="Jenkins J."/>
            <person name="Shu S."/>
            <person name="Leebens-Mack J."/>
            <person name="Grimwood J."/>
            <person name="Schmutz J."/>
            <person name="Soltis P."/>
            <person name="Soltis D."/>
            <person name="Chen Z.-H."/>
        </authorList>
    </citation>
    <scope>NUCLEOTIDE SEQUENCE</scope>
    <source>
        <strain evidence="9">Whitten #5841</strain>
        <tissue evidence="9">Leaf</tissue>
    </source>
</reference>
<dbReference type="Gene3D" id="1.10.630.10">
    <property type="entry name" value="Cytochrome P450"/>
    <property type="match status" value="1"/>
</dbReference>
<evidence type="ECO:0000313" key="9">
    <source>
        <dbReference type="EMBL" id="KAH7365220.1"/>
    </source>
</evidence>
<protein>
    <recommendedName>
        <fullName evidence="11">Cytochrome P450</fullName>
    </recommendedName>
</protein>
<dbReference type="PANTHER" id="PTHR47944:SF4">
    <property type="entry name" value="OS09G0441700 PROTEIN"/>
    <property type="match status" value="1"/>
</dbReference>
<keyword evidence="2 6" id="KW-0349">Heme</keyword>
<evidence type="ECO:0000256" key="3">
    <source>
        <dbReference type="ARBA" id="ARBA00022723"/>
    </source>
</evidence>
<keyword evidence="5 6" id="KW-0408">Iron</keyword>
<evidence type="ECO:0000256" key="8">
    <source>
        <dbReference type="SAM" id="Phobius"/>
    </source>
</evidence>
<dbReference type="AlphaFoldDB" id="A0A8T2SR12"/>
<evidence type="ECO:0000256" key="6">
    <source>
        <dbReference type="PIRSR" id="PIRSR602401-1"/>
    </source>
</evidence>
<evidence type="ECO:0000256" key="4">
    <source>
        <dbReference type="ARBA" id="ARBA00023002"/>
    </source>
</evidence>
<dbReference type="CDD" id="cd20618">
    <property type="entry name" value="CYP71_clan"/>
    <property type="match status" value="1"/>
</dbReference>
<dbReference type="OrthoDB" id="3945418at2759"/>
<feature type="transmembrane region" description="Helical" evidence="8">
    <location>
        <begin position="6"/>
        <end position="23"/>
    </location>
</feature>
<proteinExistence type="inferred from homology"/>
<evidence type="ECO:0008006" key="11">
    <source>
        <dbReference type="Google" id="ProtNLM"/>
    </source>
</evidence>
<dbReference type="PRINTS" id="PR00385">
    <property type="entry name" value="P450"/>
</dbReference>
<evidence type="ECO:0000256" key="1">
    <source>
        <dbReference type="ARBA" id="ARBA00010617"/>
    </source>
</evidence>
<dbReference type="InterPro" id="IPR001128">
    <property type="entry name" value="Cyt_P450"/>
</dbReference>
<keyword evidence="7" id="KW-0503">Monooxygenase</keyword>
<dbReference type="GO" id="GO:0016705">
    <property type="term" value="F:oxidoreductase activity, acting on paired donors, with incorporation or reduction of molecular oxygen"/>
    <property type="evidence" value="ECO:0007669"/>
    <property type="project" value="InterPro"/>
</dbReference>
<dbReference type="InterPro" id="IPR036396">
    <property type="entry name" value="Cyt_P450_sf"/>
</dbReference>
<dbReference type="GO" id="GO:0004497">
    <property type="term" value="F:monooxygenase activity"/>
    <property type="evidence" value="ECO:0007669"/>
    <property type="project" value="UniProtKB-KW"/>
</dbReference>
<feature type="binding site" description="axial binding residue" evidence="6">
    <location>
        <position position="443"/>
    </location>
    <ligand>
        <name>heme</name>
        <dbReference type="ChEBI" id="CHEBI:30413"/>
    </ligand>
    <ligandPart>
        <name>Fe</name>
        <dbReference type="ChEBI" id="CHEBI:18248"/>
    </ligandPart>
</feature>
<keyword evidence="10" id="KW-1185">Reference proteome</keyword>
<dbReference type="InterPro" id="IPR017972">
    <property type="entry name" value="Cyt_P450_CS"/>
</dbReference>
<name>A0A8T2SR12_CERRI</name>
<evidence type="ECO:0000256" key="7">
    <source>
        <dbReference type="RuleBase" id="RU000461"/>
    </source>
</evidence>
<evidence type="ECO:0000256" key="5">
    <source>
        <dbReference type="ARBA" id="ARBA00023004"/>
    </source>
</evidence>
<keyword evidence="8" id="KW-0812">Transmembrane</keyword>
<dbReference type="GO" id="GO:0044550">
    <property type="term" value="P:secondary metabolite biosynthetic process"/>
    <property type="evidence" value="ECO:0007669"/>
    <property type="project" value="UniProtKB-ARBA"/>
</dbReference>
<keyword evidence="8" id="KW-1133">Transmembrane helix</keyword>
<dbReference type="PANTHER" id="PTHR47944">
    <property type="entry name" value="CYTOCHROME P450 98A9"/>
    <property type="match status" value="1"/>
</dbReference>
<dbReference type="Proteomes" id="UP000825935">
    <property type="component" value="Chromosome 18"/>
</dbReference>
<dbReference type="Pfam" id="PF00067">
    <property type="entry name" value="p450"/>
    <property type="match status" value="1"/>
</dbReference>
<sequence>MHSDIITNWAAVLGVVFLIWLWARIHRKRQRLPPGPGIGIPILGHMHLLGPLPHRSIHKLSQKIGPIVFLRLGCRPTVIVSSPSLSREFLHDHDEAFAFRPTMEFGKLVFYDQGSACMQPDDPRWKAIRRMFAQEVLSPKSVLKYKNIRDDEVRILMQEIRCKAATGESIEIRTFANRWILNVMTRFLFSRRASGDELSEFPKVFKVLSELFAQPLIGDFVPYLRWLDPGGLRKRVKLQAKLMDAILENILAKRLQPHDSNEAPPADVLTVFLNFFGVSNNSSELGAVKACILEILTGSTDTTTAAVEWAMAELLCAPKLRLQTLQDELSAVVSAGQQVEESHFNSLPYLQAVIKETLRLHPSVPLLLPHLARDPIEIAGFLLPEHTRLFVNVWAIGRDENVWEAAHEFRPERFLPGGSASDVTLVGGQSYQLMPFGYGRRGCPGSHLAVTMVSLLVANLVHNFTWSSSLSNIPDDEVMGMSNMLAKPFTASPIIR</sequence>
<comment type="similarity">
    <text evidence="1 7">Belongs to the cytochrome P450 family.</text>
</comment>
<accession>A0A8T2SR12</accession>
<evidence type="ECO:0000256" key="2">
    <source>
        <dbReference type="ARBA" id="ARBA00022617"/>
    </source>
</evidence>
<dbReference type="InterPro" id="IPR002401">
    <property type="entry name" value="Cyt_P450_E_grp-I"/>
</dbReference>
<keyword evidence="8" id="KW-0472">Membrane</keyword>
<dbReference type="GO" id="GO:0005506">
    <property type="term" value="F:iron ion binding"/>
    <property type="evidence" value="ECO:0007669"/>
    <property type="project" value="InterPro"/>
</dbReference>
<evidence type="ECO:0000313" key="10">
    <source>
        <dbReference type="Proteomes" id="UP000825935"/>
    </source>
</evidence>
<comment type="cofactor">
    <cofactor evidence="6">
        <name>heme</name>
        <dbReference type="ChEBI" id="CHEBI:30413"/>
    </cofactor>
</comment>
<gene>
    <name evidence="9" type="ORF">KP509_18G014900</name>
</gene>
<keyword evidence="3 6" id="KW-0479">Metal-binding</keyword>
<dbReference type="PRINTS" id="PR00463">
    <property type="entry name" value="EP450I"/>
</dbReference>
<keyword evidence="4 7" id="KW-0560">Oxidoreductase</keyword>
<dbReference type="PROSITE" id="PS00086">
    <property type="entry name" value="CYTOCHROME_P450"/>
    <property type="match status" value="1"/>
</dbReference>